<dbReference type="Pfam" id="PF09339">
    <property type="entry name" value="HTH_IclR"/>
    <property type="match status" value="1"/>
</dbReference>
<feature type="domain" description="IclR-ED" evidence="5">
    <location>
        <begin position="63"/>
        <end position="247"/>
    </location>
</feature>
<evidence type="ECO:0000256" key="1">
    <source>
        <dbReference type="ARBA" id="ARBA00023015"/>
    </source>
</evidence>
<evidence type="ECO:0000256" key="3">
    <source>
        <dbReference type="ARBA" id="ARBA00023163"/>
    </source>
</evidence>
<dbReference type="GO" id="GO:0046278">
    <property type="term" value="P:3,4-dihydroxybenzoate metabolic process"/>
    <property type="evidence" value="ECO:0007669"/>
    <property type="project" value="InterPro"/>
</dbReference>
<comment type="caution">
    <text evidence="6">The sequence shown here is derived from an EMBL/GenBank/DDBJ whole genome shotgun (WGS) entry which is preliminary data.</text>
</comment>
<dbReference type="SUPFAM" id="SSF55781">
    <property type="entry name" value="GAF domain-like"/>
    <property type="match status" value="1"/>
</dbReference>
<evidence type="ECO:0000259" key="5">
    <source>
        <dbReference type="PROSITE" id="PS51078"/>
    </source>
</evidence>
<dbReference type="Pfam" id="PF01614">
    <property type="entry name" value="IclR_C"/>
    <property type="match status" value="1"/>
</dbReference>
<protein>
    <submittedName>
        <fullName evidence="6">Helix-turn-helix domain-containing protein</fullName>
    </submittedName>
</protein>
<dbReference type="Proteomes" id="UP000721844">
    <property type="component" value="Unassembled WGS sequence"/>
</dbReference>
<dbReference type="NCBIfam" id="TIGR02431">
    <property type="entry name" value="pcaR_pcaU"/>
    <property type="match status" value="1"/>
</dbReference>
<proteinExistence type="predicted"/>
<organism evidence="6 7">
    <name type="scientific">Acidisoma cellulosilyticum</name>
    <dbReference type="NCBI Taxonomy" id="2802395"/>
    <lineage>
        <taxon>Bacteria</taxon>
        <taxon>Pseudomonadati</taxon>
        <taxon>Pseudomonadota</taxon>
        <taxon>Alphaproteobacteria</taxon>
        <taxon>Acetobacterales</taxon>
        <taxon>Acidocellaceae</taxon>
        <taxon>Acidisoma</taxon>
    </lineage>
</organism>
<keyword evidence="3" id="KW-0804">Transcription</keyword>
<dbReference type="InterPro" id="IPR005471">
    <property type="entry name" value="Tscrpt_reg_IclR_N"/>
</dbReference>
<gene>
    <name evidence="6" type="ORF">ACELLULO517_25210</name>
</gene>
<keyword evidence="1" id="KW-0805">Transcription regulation</keyword>
<dbReference type="GO" id="GO:0045892">
    <property type="term" value="P:negative regulation of DNA-templated transcription"/>
    <property type="evidence" value="ECO:0007669"/>
    <property type="project" value="TreeGrafter"/>
</dbReference>
<dbReference type="GO" id="GO:0003677">
    <property type="term" value="F:DNA binding"/>
    <property type="evidence" value="ECO:0007669"/>
    <property type="project" value="UniProtKB-KW"/>
</dbReference>
<dbReference type="EMBL" id="JAESVA010000014">
    <property type="protein sequence ID" value="MCB8883572.1"/>
    <property type="molecule type" value="Genomic_DNA"/>
</dbReference>
<dbReference type="SUPFAM" id="SSF46785">
    <property type="entry name" value="Winged helix' DNA-binding domain"/>
    <property type="match status" value="1"/>
</dbReference>
<sequence length="248" mass="27597">MVGGLIKGLRVIETFDRDHPRLAISDVARETDMDRATCRRLLLTLVSLGYAEHDGKFFKLTPRILRLGYSYLHTASLPSIVQPLLEQMSRETEESCSVSVLDGQSIVYIARASRQRVMSINLNVGSRLPAYCSSMGRALLAFMPPDQARKLLEKASRPALTAKTITEILPLMAELAKIKRQGYAIIDEELELGLRSIALPLYDNRGNVVAALNIGAQAARVSVKKMRDSFLPHLLHLQADLRQVYAPD</sequence>
<name>A0A963Z822_9PROT</name>
<dbReference type="GO" id="GO:0003700">
    <property type="term" value="F:DNA-binding transcription factor activity"/>
    <property type="evidence" value="ECO:0007669"/>
    <property type="project" value="TreeGrafter"/>
</dbReference>
<keyword evidence="2" id="KW-0238">DNA-binding</keyword>
<dbReference type="InterPro" id="IPR014757">
    <property type="entry name" value="Tscrpt_reg_IclR_C"/>
</dbReference>
<dbReference type="SMART" id="SM00346">
    <property type="entry name" value="HTH_ICLR"/>
    <property type="match status" value="1"/>
</dbReference>
<evidence type="ECO:0000313" key="6">
    <source>
        <dbReference type="EMBL" id="MCB8883572.1"/>
    </source>
</evidence>
<evidence type="ECO:0000256" key="2">
    <source>
        <dbReference type="ARBA" id="ARBA00023125"/>
    </source>
</evidence>
<dbReference type="InterPro" id="IPR050707">
    <property type="entry name" value="HTH_MetabolicPath_Reg"/>
</dbReference>
<dbReference type="PANTHER" id="PTHR30136:SF34">
    <property type="entry name" value="TRANSCRIPTIONAL REGULATOR"/>
    <property type="match status" value="1"/>
</dbReference>
<evidence type="ECO:0000259" key="4">
    <source>
        <dbReference type="PROSITE" id="PS51077"/>
    </source>
</evidence>
<dbReference type="Gene3D" id="1.10.10.10">
    <property type="entry name" value="Winged helix-like DNA-binding domain superfamily/Winged helix DNA-binding domain"/>
    <property type="match status" value="1"/>
</dbReference>
<accession>A0A963Z822</accession>
<dbReference type="Gene3D" id="3.30.450.40">
    <property type="match status" value="1"/>
</dbReference>
<dbReference type="PANTHER" id="PTHR30136">
    <property type="entry name" value="HELIX-TURN-HELIX TRANSCRIPTIONAL REGULATOR, ICLR FAMILY"/>
    <property type="match status" value="1"/>
</dbReference>
<feature type="domain" description="HTH iclR-type" evidence="4">
    <location>
        <begin position="2"/>
        <end position="62"/>
    </location>
</feature>
<dbReference type="InterPro" id="IPR029016">
    <property type="entry name" value="GAF-like_dom_sf"/>
</dbReference>
<dbReference type="InterPro" id="IPR036390">
    <property type="entry name" value="WH_DNA-bd_sf"/>
</dbReference>
<keyword evidence="7" id="KW-1185">Reference proteome</keyword>
<dbReference type="PROSITE" id="PS51077">
    <property type="entry name" value="HTH_ICLR"/>
    <property type="match status" value="1"/>
</dbReference>
<dbReference type="AlphaFoldDB" id="A0A963Z822"/>
<dbReference type="InterPro" id="IPR036388">
    <property type="entry name" value="WH-like_DNA-bd_sf"/>
</dbReference>
<reference evidence="6 7" key="1">
    <citation type="journal article" date="2021" name="Microorganisms">
        <title>Acidisoma silvae sp. nov. and Acidisomacellulosilytica sp. nov., Two Acidophilic Bacteria Isolated from Decaying Wood, Hydrolyzing Cellulose and Producing Poly-3-hydroxybutyrate.</title>
        <authorList>
            <person name="Mieszkin S."/>
            <person name="Pouder E."/>
            <person name="Uroz S."/>
            <person name="Simon-Colin C."/>
            <person name="Alain K."/>
        </authorList>
    </citation>
    <scope>NUCLEOTIDE SEQUENCE [LARGE SCALE GENOMIC DNA]</scope>
    <source>
        <strain evidence="6 7">HW T5.17</strain>
    </source>
</reference>
<dbReference type="GO" id="GO:0045893">
    <property type="term" value="P:positive regulation of DNA-templated transcription"/>
    <property type="evidence" value="ECO:0007669"/>
    <property type="project" value="InterPro"/>
</dbReference>
<dbReference type="PROSITE" id="PS51078">
    <property type="entry name" value="ICLR_ED"/>
    <property type="match status" value="1"/>
</dbReference>
<evidence type="ECO:0000313" key="7">
    <source>
        <dbReference type="Proteomes" id="UP000721844"/>
    </source>
</evidence>
<dbReference type="InterPro" id="IPR012794">
    <property type="entry name" value="PcaR_PcaU"/>
</dbReference>